<dbReference type="Gene3D" id="3.40.390.10">
    <property type="entry name" value="Collagenase (Catalytic Domain)"/>
    <property type="match status" value="1"/>
</dbReference>
<dbReference type="InterPro" id="IPR012091">
    <property type="entry name" value="Pept_M54_archaemetzncn_arc/bac"/>
</dbReference>
<dbReference type="EMBL" id="LJNI01000050">
    <property type="protein sequence ID" value="KPJ72893.1"/>
    <property type="molecule type" value="Genomic_DNA"/>
</dbReference>
<dbReference type="PANTHER" id="PTHR15910">
    <property type="entry name" value="ARCHAEMETZINCIN"/>
    <property type="match status" value="1"/>
</dbReference>
<dbReference type="Proteomes" id="UP000051012">
    <property type="component" value="Unassembled WGS sequence"/>
</dbReference>
<keyword evidence="3" id="KW-0479">Metal-binding</keyword>
<evidence type="ECO:0000313" key="7">
    <source>
        <dbReference type="EMBL" id="KPJ72893.1"/>
    </source>
</evidence>
<evidence type="ECO:0000313" key="8">
    <source>
        <dbReference type="Proteomes" id="UP000051012"/>
    </source>
</evidence>
<accession>A0A0S7YDR6</accession>
<comment type="caution">
    <text evidence="7">The sequence shown here is derived from an EMBL/GenBank/DDBJ whole genome shotgun (WGS) entry which is preliminary data.</text>
</comment>
<evidence type="ECO:0008006" key="9">
    <source>
        <dbReference type="Google" id="ProtNLM"/>
    </source>
</evidence>
<sequence length="181" mass="20630">MKYIYVKTIGTVEKVLVNNVIKVLGPLFSHPIKVIVDTEYPVYAFEPKRNQYYAKKIIEEMVVGLPSDCEKIIGITDVDLCTPVLTFVYGEAQLGGSVAIASFNRLKQEFYHLPRNDRMLSERLAKECIHELGHCYGLFHCNNAKCIMAFSSSILSIDNKSKNFCVGCRGFFDKNRKERYA</sequence>
<dbReference type="GO" id="GO:0008270">
    <property type="term" value="F:zinc ion binding"/>
    <property type="evidence" value="ECO:0007669"/>
    <property type="project" value="InterPro"/>
</dbReference>
<dbReference type="Pfam" id="PF07998">
    <property type="entry name" value="Peptidase_M54"/>
    <property type="match status" value="1"/>
</dbReference>
<evidence type="ECO:0000256" key="2">
    <source>
        <dbReference type="ARBA" id="ARBA00022670"/>
    </source>
</evidence>
<keyword evidence="4" id="KW-0378">Hydrolase</keyword>
<dbReference type="InterPro" id="IPR012962">
    <property type="entry name" value="Pept_M54_archaemetzincn"/>
</dbReference>
<keyword evidence="5" id="KW-0862">Zinc</keyword>
<reference evidence="7 8" key="1">
    <citation type="journal article" date="2015" name="Microbiome">
        <title>Genomic resolution of linkages in carbon, nitrogen, and sulfur cycling among widespread estuary sediment bacteria.</title>
        <authorList>
            <person name="Baker B.J."/>
            <person name="Lazar C.S."/>
            <person name="Teske A.P."/>
            <person name="Dick G.J."/>
        </authorList>
    </citation>
    <scope>NUCLEOTIDE SEQUENCE [LARGE SCALE GENOMIC DNA]</scope>
    <source>
        <strain evidence="7">DG_78</strain>
    </source>
</reference>
<evidence type="ECO:0000256" key="1">
    <source>
        <dbReference type="ARBA" id="ARBA00001947"/>
    </source>
</evidence>
<dbReference type="SUPFAM" id="SSF55486">
    <property type="entry name" value="Metalloproteases ('zincins'), catalytic domain"/>
    <property type="match status" value="1"/>
</dbReference>
<dbReference type="GO" id="GO:0006508">
    <property type="term" value="P:proteolysis"/>
    <property type="evidence" value="ECO:0007669"/>
    <property type="project" value="UniProtKB-KW"/>
</dbReference>
<dbReference type="PIRSF" id="PIRSF005785">
    <property type="entry name" value="Zn-prot_arch"/>
    <property type="match status" value="1"/>
</dbReference>
<dbReference type="AlphaFoldDB" id="A0A0S7YDR6"/>
<evidence type="ECO:0000256" key="4">
    <source>
        <dbReference type="ARBA" id="ARBA00022801"/>
    </source>
</evidence>
<evidence type="ECO:0000256" key="5">
    <source>
        <dbReference type="ARBA" id="ARBA00022833"/>
    </source>
</evidence>
<keyword evidence="6" id="KW-0482">Metalloprotease</keyword>
<organism evidence="7 8">
    <name type="scientific">candidate division TA06 bacterium DG_78</name>
    <dbReference type="NCBI Taxonomy" id="1703772"/>
    <lineage>
        <taxon>Bacteria</taxon>
        <taxon>Bacteria division TA06</taxon>
    </lineage>
</organism>
<dbReference type="CDD" id="cd11375">
    <property type="entry name" value="Peptidase_M54"/>
    <property type="match status" value="1"/>
</dbReference>
<protein>
    <recommendedName>
        <fullName evidence="9">Peptidase zinc-dependent</fullName>
    </recommendedName>
</protein>
<name>A0A0S7YDR6_UNCT6</name>
<evidence type="ECO:0000256" key="6">
    <source>
        <dbReference type="ARBA" id="ARBA00023049"/>
    </source>
</evidence>
<dbReference type="InterPro" id="IPR024079">
    <property type="entry name" value="MetalloPept_cat_dom_sf"/>
</dbReference>
<dbReference type="PANTHER" id="PTHR15910:SF1">
    <property type="entry name" value="ARCHAEMETZINCIN-2"/>
    <property type="match status" value="1"/>
</dbReference>
<dbReference type="NCBIfam" id="NF033823">
    <property type="entry name" value="archmetzin"/>
    <property type="match status" value="1"/>
</dbReference>
<comment type="cofactor">
    <cofactor evidence="1">
        <name>Zn(2+)</name>
        <dbReference type="ChEBI" id="CHEBI:29105"/>
    </cofactor>
</comment>
<keyword evidence="2" id="KW-0645">Protease</keyword>
<dbReference type="GO" id="GO:0008237">
    <property type="term" value="F:metallopeptidase activity"/>
    <property type="evidence" value="ECO:0007669"/>
    <property type="project" value="UniProtKB-KW"/>
</dbReference>
<evidence type="ECO:0000256" key="3">
    <source>
        <dbReference type="ARBA" id="ARBA00022723"/>
    </source>
</evidence>
<proteinExistence type="predicted"/>
<gene>
    <name evidence="7" type="ORF">AMJ52_04805</name>
</gene>